<reference evidence="1" key="2">
    <citation type="submission" date="2012-06" db="EMBL/GenBank/DDBJ databases">
        <authorList>
            <person name="Yu Y."/>
            <person name="Currie J."/>
            <person name="Lomeli R."/>
            <person name="Angelova A."/>
            <person name="Collura K."/>
            <person name="Wissotski M."/>
            <person name="Campos D."/>
            <person name="Kudrna D."/>
            <person name="Golser W."/>
            <person name="Ashely E."/>
            <person name="Descour A."/>
            <person name="Fernandes J."/>
            <person name="Soderlund C."/>
            <person name="Walbot V."/>
        </authorList>
    </citation>
    <scope>NUCLEOTIDE SEQUENCE</scope>
    <source>
        <strain evidence="1">B73</strain>
    </source>
</reference>
<reference evidence="1" key="1">
    <citation type="journal article" date="2009" name="PLoS Genet.">
        <title>Sequencing, mapping, and analysis of 27,455 maize full-length cDNAs.</title>
        <authorList>
            <person name="Soderlund C."/>
            <person name="Descour A."/>
            <person name="Kudrna D."/>
            <person name="Bomhoff M."/>
            <person name="Boyd L."/>
            <person name="Currie J."/>
            <person name="Angelova A."/>
            <person name="Collura K."/>
            <person name="Wissotski M."/>
            <person name="Ashley E."/>
            <person name="Morrow D."/>
            <person name="Fernandes J."/>
            <person name="Walbot V."/>
            <person name="Yu Y."/>
        </authorList>
    </citation>
    <scope>NUCLEOTIDE SEQUENCE</scope>
    <source>
        <strain evidence="1">B73</strain>
    </source>
</reference>
<accession>C0P6M9</accession>
<dbReference type="EMBL" id="BT063948">
    <property type="protein sequence ID" value="ACN28645.1"/>
    <property type="molecule type" value="mRNA"/>
</dbReference>
<dbReference type="AlphaFoldDB" id="C0P6M9"/>
<name>C0P6M9_MAIZE</name>
<proteinExistence type="evidence at transcript level"/>
<evidence type="ECO:0000313" key="1">
    <source>
        <dbReference type="EMBL" id="ACN28645.1"/>
    </source>
</evidence>
<organism evidence="1">
    <name type="scientific">Zea mays</name>
    <name type="common">Maize</name>
    <dbReference type="NCBI Taxonomy" id="4577"/>
    <lineage>
        <taxon>Eukaryota</taxon>
        <taxon>Viridiplantae</taxon>
        <taxon>Streptophyta</taxon>
        <taxon>Embryophyta</taxon>
        <taxon>Tracheophyta</taxon>
        <taxon>Spermatophyta</taxon>
        <taxon>Magnoliopsida</taxon>
        <taxon>Liliopsida</taxon>
        <taxon>Poales</taxon>
        <taxon>Poaceae</taxon>
        <taxon>PACMAD clade</taxon>
        <taxon>Panicoideae</taxon>
        <taxon>Andropogonodae</taxon>
        <taxon>Andropogoneae</taxon>
        <taxon>Tripsacinae</taxon>
        <taxon>Zea</taxon>
    </lineage>
</organism>
<protein>
    <submittedName>
        <fullName evidence="1">Uncharacterized protein</fullName>
    </submittedName>
</protein>
<sequence length="154" mass="16287">MPSTSQLSLSSSRALEVASASSSGNLGSSIIRLRRLRRPASRALRFFSSVLLSYLRRRLISCSTPARITSRRNLRKMDSSPSFSSTRICTLNPLAATTAVGARRATCTTDGGELFPENGASGSCSSVLSRELVAGAAMAAGLLRVRGSRFCVLG</sequence>